<evidence type="ECO:0000313" key="10">
    <source>
        <dbReference type="EMBL" id="ALC05370.1"/>
    </source>
</evidence>
<dbReference type="GO" id="GO:0051213">
    <property type="term" value="F:dioxygenase activity"/>
    <property type="evidence" value="ECO:0007669"/>
    <property type="project" value="UniProtKB-KW"/>
</dbReference>
<evidence type="ECO:0000256" key="8">
    <source>
        <dbReference type="ARBA" id="ARBA00031155"/>
    </source>
</evidence>
<evidence type="ECO:0000256" key="2">
    <source>
        <dbReference type="ARBA" id="ARBA00009881"/>
    </source>
</evidence>
<dbReference type="KEGG" id="cdx:CDES_04630"/>
<gene>
    <name evidence="10" type="ORF">CDES_04630</name>
</gene>
<evidence type="ECO:0000256" key="7">
    <source>
        <dbReference type="ARBA" id="ARBA00023033"/>
    </source>
</evidence>
<comment type="similarity">
    <text evidence="2">Belongs to the nitronate monooxygenase family. NMO class I subfamily.</text>
</comment>
<evidence type="ECO:0000256" key="3">
    <source>
        <dbReference type="ARBA" id="ARBA00022575"/>
    </source>
</evidence>
<dbReference type="PANTHER" id="PTHR42747">
    <property type="entry name" value="NITRONATE MONOOXYGENASE-RELATED"/>
    <property type="match status" value="1"/>
</dbReference>
<keyword evidence="10" id="KW-0223">Dioxygenase</keyword>
<dbReference type="InterPro" id="IPR013785">
    <property type="entry name" value="Aldolase_TIM"/>
</dbReference>
<evidence type="ECO:0000256" key="4">
    <source>
        <dbReference type="ARBA" id="ARBA00022630"/>
    </source>
</evidence>
<accession>A0A0M4CWZ2</accession>
<keyword evidence="4" id="KW-0285">Flavoprotein</keyword>
<dbReference type="CDD" id="cd04730">
    <property type="entry name" value="NPD_like"/>
    <property type="match status" value="1"/>
</dbReference>
<proteinExistence type="inferred from homology"/>
<sequence length="341" mass="35299">MSILERLEIPVIVAPMAGGPSTPALVNAAASAGTMGFLAGGVMPVAQLIDELTQVNRPFGVNLFRPQSESPAPNDIQTLAEILAPSFAAYSLPQPAVPEPDLSNGWSQKFAAVLDARPEVVSCTFGIFSDEEFAQLKVAGIEAWVTVTNPEDALHAQARGADALVVQGPEAGGHRSTWTITETPDERDLLTLLAAVRKAGVTLPLIAAGGLSDARDVSEVLAAGASAASCGTAFLLCDESGTSSLNRDILDAAPALGLESVSSRAFSGRFARGVETAFSRAHEGLPPLYPYLSPMITSLRAVAGNAGNWDYAYCLAGSGMESIARGPAKQILESLKPSALG</sequence>
<comment type="catalytic activity">
    <reaction evidence="9">
        <text>3 propionate 3-nitronate + 3 O2 + H2O = 3 3-oxopropanoate + 2 nitrate + nitrite + H2O2 + 3 H(+)</text>
        <dbReference type="Rhea" id="RHEA:57332"/>
        <dbReference type="ChEBI" id="CHEBI:15377"/>
        <dbReference type="ChEBI" id="CHEBI:15378"/>
        <dbReference type="ChEBI" id="CHEBI:15379"/>
        <dbReference type="ChEBI" id="CHEBI:16240"/>
        <dbReference type="ChEBI" id="CHEBI:16301"/>
        <dbReference type="ChEBI" id="CHEBI:17632"/>
        <dbReference type="ChEBI" id="CHEBI:33190"/>
        <dbReference type="ChEBI" id="CHEBI:136067"/>
    </reaction>
</comment>
<dbReference type="PANTHER" id="PTHR42747:SF3">
    <property type="entry name" value="NITRONATE MONOOXYGENASE-RELATED"/>
    <property type="match status" value="1"/>
</dbReference>
<dbReference type="InterPro" id="IPR004136">
    <property type="entry name" value="NMO"/>
</dbReference>
<dbReference type="AlphaFoldDB" id="A0A0M4CWZ2"/>
<keyword evidence="11" id="KW-1185">Reference proteome</keyword>
<keyword evidence="7" id="KW-0503">Monooxygenase</keyword>
<dbReference type="GO" id="GO:0018580">
    <property type="term" value="F:nitronate monooxygenase activity"/>
    <property type="evidence" value="ECO:0007669"/>
    <property type="project" value="InterPro"/>
</dbReference>
<comment type="cofactor">
    <cofactor evidence="1">
        <name>FMN</name>
        <dbReference type="ChEBI" id="CHEBI:58210"/>
    </cofactor>
</comment>
<keyword evidence="3" id="KW-0216">Detoxification</keyword>
<dbReference type="SUPFAM" id="SSF51412">
    <property type="entry name" value="Inosine monophosphate dehydrogenase (IMPDH)"/>
    <property type="match status" value="1"/>
</dbReference>
<organism evidence="10 11">
    <name type="scientific">Corynebacterium deserti GIMN1.010</name>
    <dbReference type="NCBI Taxonomy" id="931089"/>
    <lineage>
        <taxon>Bacteria</taxon>
        <taxon>Bacillati</taxon>
        <taxon>Actinomycetota</taxon>
        <taxon>Actinomycetes</taxon>
        <taxon>Mycobacteriales</taxon>
        <taxon>Corynebacteriaceae</taxon>
        <taxon>Corynebacterium</taxon>
    </lineage>
</organism>
<evidence type="ECO:0000256" key="6">
    <source>
        <dbReference type="ARBA" id="ARBA00023002"/>
    </source>
</evidence>
<evidence type="ECO:0000313" key="11">
    <source>
        <dbReference type="Proteomes" id="UP000068067"/>
    </source>
</evidence>
<dbReference type="EMBL" id="CP009220">
    <property type="protein sequence ID" value="ALC05370.1"/>
    <property type="molecule type" value="Genomic_DNA"/>
</dbReference>
<evidence type="ECO:0000256" key="1">
    <source>
        <dbReference type="ARBA" id="ARBA00001917"/>
    </source>
</evidence>
<dbReference type="RefSeq" id="WP_053544457.1">
    <property type="nucleotide sequence ID" value="NZ_CP009220.1"/>
</dbReference>
<dbReference type="Gene3D" id="3.20.20.70">
    <property type="entry name" value="Aldolase class I"/>
    <property type="match status" value="1"/>
</dbReference>
<dbReference type="PATRIC" id="fig|931089.4.peg.936"/>
<keyword evidence="5" id="KW-0288">FMN</keyword>
<reference evidence="10 11" key="1">
    <citation type="submission" date="2014-08" db="EMBL/GenBank/DDBJ databases">
        <title>Complete genome sequence of Corynebacterium deserti GIMN1.010 (=DSM 45689), isolated from desert sand in western China.</title>
        <authorList>
            <person name="Ruckert C."/>
            <person name="Albersmeier A."/>
            <person name="Kalinowski J."/>
        </authorList>
    </citation>
    <scope>NUCLEOTIDE SEQUENCE [LARGE SCALE GENOMIC DNA]</scope>
    <source>
        <strain evidence="10 11">GIMN1.010</strain>
    </source>
</reference>
<dbReference type="OrthoDB" id="9778912at2"/>
<evidence type="ECO:0000256" key="5">
    <source>
        <dbReference type="ARBA" id="ARBA00022643"/>
    </source>
</evidence>
<dbReference type="GO" id="GO:0009636">
    <property type="term" value="P:response to toxic substance"/>
    <property type="evidence" value="ECO:0007669"/>
    <property type="project" value="UniProtKB-KW"/>
</dbReference>
<evidence type="ECO:0000256" key="9">
    <source>
        <dbReference type="ARBA" id="ARBA00049401"/>
    </source>
</evidence>
<dbReference type="Pfam" id="PF03060">
    <property type="entry name" value="NMO"/>
    <property type="match status" value="1"/>
</dbReference>
<protein>
    <recommendedName>
        <fullName evidence="8">Propionate 3-nitronate monooxygenase</fullName>
    </recommendedName>
</protein>
<dbReference type="Proteomes" id="UP000068067">
    <property type="component" value="Chromosome"/>
</dbReference>
<keyword evidence="6 10" id="KW-0560">Oxidoreductase</keyword>
<name>A0A0M4CWZ2_9CORY</name>
<dbReference type="STRING" id="931089.CDES_04630"/>